<keyword evidence="1" id="KW-0472">Membrane</keyword>
<dbReference type="EMBL" id="QNGE01001960">
    <property type="protein sequence ID" value="KAA3676480.1"/>
    <property type="molecule type" value="Genomic_DNA"/>
</dbReference>
<organism evidence="3 4">
    <name type="scientific">Paragonimus westermani</name>
    <dbReference type="NCBI Taxonomy" id="34504"/>
    <lineage>
        <taxon>Eukaryota</taxon>
        <taxon>Metazoa</taxon>
        <taxon>Spiralia</taxon>
        <taxon>Lophotrochozoa</taxon>
        <taxon>Platyhelminthes</taxon>
        <taxon>Trematoda</taxon>
        <taxon>Digenea</taxon>
        <taxon>Plagiorchiida</taxon>
        <taxon>Troglotremata</taxon>
        <taxon>Troglotrematidae</taxon>
        <taxon>Paragonimus</taxon>
    </lineage>
</organism>
<dbReference type="InterPro" id="IPR057255">
    <property type="entry name" value="2TM_P5A-ATPase"/>
</dbReference>
<comment type="caution">
    <text evidence="3">The sequence shown here is derived from an EMBL/GenBank/DDBJ whole genome shotgun (WGS) entry which is preliminary data.</text>
</comment>
<evidence type="ECO:0000259" key="2">
    <source>
        <dbReference type="Pfam" id="PF23143"/>
    </source>
</evidence>
<evidence type="ECO:0000313" key="3">
    <source>
        <dbReference type="EMBL" id="KAA3676480.1"/>
    </source>
</evidence>
<sequence>MSPSPRERFPLTQDIASVELYDAKSPFFHGYVFPFVLLYAVWLGIWFTSLGFVDYFELGLIVTAVIGVVQILICLFCHWFVEFRCLMRFSKVVLLIFFPLICI</sequence>
<keyword evidence="4" id="KW-1185">Reference proteome</keyword>
<keyword evidence="1" id="KW-0812">Transmembrane</keyword>
<dbReference type="Pfam" id="PF23143">
    <property type="entry name" value="2TM_P5A-ATPase"/>
    <property type="match status" value="1"/>
</dbReference>
<evidence type="ECO:0000313" key="4">
    <source>
        <dbReference type="Proteomes" id="UP000324629"/>
    </source>
</evidence>
<protein>
    <recommendedName>
        <fullName evidence="2">P5A-ATPase transmembrane helical hairpin domain-containing protein</fullName>
    </recommendedName>
</protein>
<feature type="transmembrane region" description="Helical" evidence="1">
    <location>
        <begin position="58"/>
        <end position="81"/>
    </location>
</feature>
<proteinExistence type="predicted"/>
<feature type="transmembrane region" description="Helical" evidence="1">
    <location>
        <begin position="31"/>
        <end position="52"/>
    </location>
</feature>
<dbReference type="AlphaFoldDB" id="A0A5J4NMM5"/>
<accession>A0A5J4NMM5</accession>
<feature type="domain" description="P5A-ATPase transmembrane helical hairpin" evidence="2">
    <location>
        <begin position="25"/>
        <end position="92"/>
    </location>
</feature>
<dbReference type="Proteomes" id="UP000324629">
    <property type="component" value="Unassembled WGS sequence"/>
</dbReference>
<reference evidence="3 4" key="1">
    <citation type="journal article" date="2019" name="Gigascience">
        <title>Whole-genome sequence of the oriental lung fluke Paragonimus westermani.</title>
        <authorList>
            <person name="Oey H."/>
            <person name="Zakrzewski M."/>
            <person name="Narain K."/>
            <person name="Devi K.R."/>
            <person name="Agatsuma T."/>
            <person name="Nawaratna S."/>
            <person name="Gobert G.N."/>
            <person name="Jones M.K."/>
            <person name="Ragan M.A."/>
            <person name="McManus D.P."/>
            <person name="Krause L."/>
        </authorList>
    </citation>
    <scope>NUCLEOTIDE SEQUENCE [LARGE SCALE GENOMIC DNA]</scope>
    <source>
        <strain evidence="3 4">IND2009</strain>
    </source>
</reference>
<evidence type="ECO:0000256" key="1">
    <source>
        <dbReference type="SAM" id="Phobius"/>
    </source>
</evidence>
<gene>
    <name evidence="3" type="ORF">DEA37_0000046</name>
</gene>
<keyword evidence="1" id="KW-1133">Transmembrane helix</keyword>
<name>A0A5J4NMM5_9TREM</name>